<name>A0A7R9FAA9_9NEOP</name>
<dbReference type="GO" id="GO:0060429">
    <property type="term" value="P:epithelium development"/>
    <property type="evidence" value="ECO:0007669"/>
    <property type="project" value="UniProtKB-ARBA"/>
</dbReference>
<dbReference type="FunFam" id="2.60.40.60:FF:000020">
    <property type="entry name" value="Dachsous cadherin-related 1b"/>
    <property type="match status" value="1"/>
</dbReference>
<evidence type="ECO:0000256" key="2">
    <source>
        <dbReference type="ARBA" id="ARBA00022692"/>
    </source>
</evidence>
<dbReference type="PANTHER" id="PTHR24026">
    <property type="entry name" value="FAT ATYPICAL CADHERIN-RELATED"/>
    <property type="match status" value="1"/>
</dbReference>
<dbReference type="CDD" id="cd11304">
    <property type="entry name" value="Cadherin_repeat"/>
    <property type="match status" value="2"/>
</dbReference>
<dbReference type="SUPFAM" id="SSF49313">
    <property type="entry name" value="Cadherin-like"/>
    <property type="match status" value="2"/>
</dbReference>
<evidence type="ECO:0000313" key="9">
    <source>
        <dbReference type="EMBL" id="CAD7449819.1"/>
    </source>
</evidence>
<reference evidence="9" key="1">
    <citation type="submission" date="2020-11" db="EMBL/GenBank/DDBJ databases">
        <authorList>
            <person name="Tran Van P."/>
        </authorList>
    </citation>
    <scope>NUCLEOTIDE SEQUENCE</scope>
</reference>
<evidence type="ECO:0000256" key="6">
    <source>
        <dbReference type="ARBA" id="ARBA00023136"/>
    </source>
</evidence>
<dbReference type="PROSITE" id="PS50268">
    <property type="entry name" value="CADHERIN_2"/>
    <property type="match status" value="3"/>
</dbReference>
<proteinExistence type="predicted"/>
<dbReference type="PANTHER" id="PTHR24026:SF126">
    <property type="entry name" value="PROTOCADHERIN FAT 4"/>
    <property type="match status" value="1"/>
</dbReference>
<feature type="domain" description="Cadherin" evidence="8">
    <location>
        <begin position="199"/>
        <end position="341"/>
    </location>
</feature>
<evidence type="ECO:0000256" key="7">
    <source>
        <dbReference type="PROSITE-ProRule" id="PRU00043"/>
    </source>
</evidence>
<dbReference type="SMART" id="SM00112">
    <property type="entry name" value="CA"/>
    <property type="match status" value="2"/>
</dbReference>
<accession>A0A7R9FAA9</accession>
<keyword evidence="4 7" id="KW-0106">Calcium</keyword>
<dbReference type="AlphaFoldDB" id="A0A7R9FAA9"/>
<keyword evidence="2" id="KW-0812">Transmembrane</keyword>
<gene>
    <name evidence="9" type="ORF">TBIB3V08_LOCUS12092</name>
</gene>
<keyword evidence="3" id="KW-0677">Repeat</keyword>
<dbReference type="PROSITE" id="PS00232">
    <property type="entry name" value="CADHERIN_1"/>
    <property type="match status" value="2"/>
</dbReference>
<organism evidence="9">
    <name type="scientific">Timema bartmani</name>
    <dbReference type="NCBI Taxonomy" id="61472"/>
    <lineage>
        <taxon>Eukaryota</taxon>
        <taxon>Metazoa</taxon>
        <taxon>Ecdysozoa</taxon>
        <taxon>Arthropoda</taxon>
        <taxon>Hexapoda</taxon>
        <taxon>Insecta</taxon>
        <taxon>Pterygota</taxon>
        <taxon>Neoptera</taxon>
        <taxon>Polyneoptera</taxon>
        <taxon>Phasmatodea</taxon>
        <taxon>Timematodea</taxon>
        <taxon>Timematoidea</taxon>
        <taxon>Timematidae</taxon>
        <taxon>Timema</taxon>
    </lineage>
</organism>
<evidence type="ECO:0000259" key="8">
    <source>
        <dbReference type="PROSITE" id="PS50268"/>
    </source>
</evidence>
<evidence type="ECO:0000256" key="5">
    <source>
        <dbReference type="ARBA" id="ARBA00022989"/>
    </source>
</evidence>
<dbReference type="InterPro" id="IPR020894">
    <property type="entry name" value="Cadherin_CS"/>
</dbReference>
<protein>
    <recommendedName>
        <fullName evidence="8">Cadherin domain-containing protein</fullName>
    </recommendedName>
</protein>
<dbReference type="GO" id="GO:0005509">
    <property type="term" value="F:calcium ion binding"/>
    <property type="evidence" value="ECO:0007669"/>
    <property type="project" value="UniProtKB-UniRule"/>
</dbReference>
<dbReference type="Pfam" id="PF00028">
    <property type="entry name" value="Cadherin"/>
    <property type="match status" value="2"/>
</dbReference>
<dbReference type="GO" id="GO:0005886">
    <property type="term" value="C:plasma membrane"/>
    <property type="evidence" value="ECO:0007669"/>
    <property type="project" value="InterPro"/>
</dbReference>
<dbReference type="GO" id="GO:0009653">
    <property type="term" value="P:anatomical structure morphogenesis"/>
    <property type="evidence" value="ECO:0007669"/>
    <property type="project" value="UniProtKB-ARBA"/>
</dbReference>
<feature type="domain" description="Cadherin" evidence="8">
    <location>
        <begin position="45"/>
        <end position="146"/>
    </location>
</feature>
<keyword evidence="6" id="KW-0472">Membrane</keyword>
<evidence type="ECO:0000256" key="4">
    <source>
        <dbReference type="ARBA" id="ARBA00022837"/>
    </source>
</evidence>
<dbReference type="PRINTS" id="PR00205">
    <property type="entry name" value="CADHERIN"/>
</dbReference>
<dbReference type="Gene3D" id="2.60.40.60">
    <property type="entry name" value="Cadherins"/>
    <property type="match status" value="3"/>
</dbReference>
<comment type="subcellular location">
    <subcellularLocation>
        <location evidence="1">Membrane</location>
    </subcellularLocation>
</comment>
<dbReference type="InterPro" id="IPR002126">
    <property type="entry name" value="Cadherin-like_dom"/>
</dbReference>
<dbReference type="GO" id="GO:0007156">
    <property type="term" value="P:homophilic cell adhesion via plasma membrane adhesion molecules"/>
    <property type="evidence" value="ECO:0007669"/>
    <property type="project" value="InterPro"/>
</dbReference>
<dbReference type="InterPro" id="IPR015919">
    <property type="entry name" value="Cadherin-like_sf"/>
</dbReference>
<keyword evidence="5" id="KW-1133">Transmembrane helix</keyword>
<sequence>MSTFRTCSSPALGTTVLSATLLSPCSSDLIVTIVIRDVNDNSPEFISSNSTTVAENIPLNTVVMAVKAADRDEGRNSYIEYSLSPDPMFSLGPVDGLLRVTGRLDREVRANYTLWVTARDRGDPPRSTRVAVEVKVTDENDNSPVFDPRQYSASIPENASIGASVLQTEEGDPSPAVRFDTATVSVSVSDINDNPPVFLDSPYLAYVVENVVPPSVCTVRAHDADTPPYNGQVSYGRHVALLRAGELRQIRRSTTGRLVTADTSLYYGQVRYFLKEGDADLFRINASTGEIMLLRSLDREEQAEYLLTLVAMDTGIVLMCRCVLFPRVVDKSSHVLQGPTSPDDDWSCVRMCLKEGHQLYEPLSPETVGTSCNIVTDT</sequence>
<evidence type="ECO:0000256" key="1">
    <source>
        <dbReference type="ARBA" id="ARBA00004370"/>
    </source>
</evidence>
<dbReference type="EMBL" id="OD572606">
    <property type="protein sequence ID" value="CAD7449819.1"/>
    <property type="molecule type" value="Genomic_DNA"/>
</dbReference>
<feature type="domain" description="Cadherin" evidence="8">
    <location>
        <begin position="149"/>
        <end position="198"/>
    </location>
</feature>
<evidence type="ECO:0000256" key="3">
    <source>
        <dbReference type="ARBA" id="ARBA00022737"/>
    </source>
</evidence>